<accession>A0A4R2J761</accession>
<sequence>MKRKVTVVAVAATLGIGTITAVSAASSQRNADCSSGAHTLSHSGDTVYPETGNGGYTSVHTDVSLRYDANNNKFLPGNHVTLTSRATQCLTDFSLDFQANSGGKPNGSNLTVGSVTVNGQPATFAFVQPTYPGDPNGQNDPDPRAHQVSQANPVGGPNHNPLPPACSPELTSANASQRDSLNGTACPANKLVITPSAPVANGDTFTVTVNYTGTPGLHYGADGSAEGWFKTTGGNSMTTEPVGTENWMPLNNHPSVKPTYDFYSTAATGKTALANGQLAGKTTNPADADFPNGSVTWHWHADMPIASYLVVSIIGDYSFDERTTAGIKYYQAQDTHITTTQQKKNKAVMDKHADITAFLSQYSGPYPYPSDGVVAGIPSTPDSVEEMQTMIVFTNGKVDEQTLYHETMHQWWGDNVSEASYTMAFFKEGLASLGEYLMAARKAQDAAGGPGTAAGRAAFQQSLVDQFKDTYSSMGTFWTQAPSKPPAYNLLEDDASYERPGGSYIALRQILGADRFVAALQYIQQTYNGGTLTEPQLEDAFQRYLPNPSPACTARLADFFTQWWDTAYPAGGDPNRPQITGPGLDSPDFYQGGCTATR</sequence>
<feature type="region of interest" description="Disordered" evidence="1">
    <location>
        <begin position="128"/>
        <end position="181"/>
    </location>
</feature>
<dbReference type="Pfam" id="PF01433">
    <property type="entry name" value="Peptidase_M1"/>
    <property type="match status" value="1"/>
</dbReference>
<comment type="caution">
    <text evidence="4">The sequence shown here is derived from an EMBL/GenBank/DDBJ whole genome shotgun (WGS) entry which is preliminary data.</text>
</comment>
<dbReference type="GO" id="GO:0008237">
    <property type="term" value="F:metallopeptidase activity"/>
    <property type="evidence" value="ECO:0007669"/>
    <property type="project" value="InterPro"/>
</dbReference>
<dbReference type="Proteomes" id="UP000295680">
    <property type="component" value="Unassembled WGS sequence"/>
</dbReference>
<evidence type="ECO:0000313" key="5">
    <source>
        <dbReference type="Proteomes" id="UP000295680"/>
    </source>
</evidence>
<dbReference type="AlphaFoldDB" id="A0A4R2J761"/>
<keyword evidence="2" id="KW-0732">Signal</keyword>
<protein>
    <submittedName>
        <fullName evidence="4">Peptidase M1-like protein</fullName>
    </submittedName>
</protein>
<feature type="region of interest" description="Disordered" evidence="1">
    <location>
        <begin position="32"/>
        <end position="53"/>
    </location>
</feature>
<evidence type="ECO:0000313" key="4">
    <source>
        <dbReference type="EMBL" id="TCO54354.1"/>
    </source>
</evidence>
<evidence type="ECO:0000259" key="3">
    <source>
        <dbReference type="Pfam" id="PF01433"/>
    </source>
</evidence>
<organism evidence="4 5">
    <name type="scientific">Actinocrispum wychmicini</name>
    <dbReference type="NCBI Taxonomy" id="1213861"/>
    <lineage>
        <taxon>Bacteria</taxon>
        <taxon>Bacillati</taxon>
        <taxon>Actinomycetota</taxon>
        <taxon>Actinomycetes</taxon>
        <taxon>Pseudonocardiales</taxon>
        <taxon>Pseudonocardiaceae</taxon>
        <taxon>Actinocrispum</taxon>
    </lineage>
</organism>
<dbReference type="PANTHER" id="PTHR11533">
    <property type="entry name" value="PROTEASE M1 ZINC METALLOPROTEASE"/>
    <property type="match status" value="1"/>
</dbReference>
<dbReference type="SUPFAM" id="SSF55486">
    <property type="entry name" value="Metalloproteases ('zincins'), catalytic domain"/>
    <property type="match status" value="1"/>
</dbReference>
<feature type="compositionally biased region" description="Polar residues" evidence="1">
    <location>
        <begin position="32"/>
        <end position="44"/>
    </location>
</feature>
<dbReference type="GO" id="GO:0008270">
    <property type="term" value="F:zinc ion binding"/>
    <property type="evidence" value="ECO:0007669"/>
    <property type="project" value="InterPro"/>
</dbReference>
<dbReference type="EMBL" id="SLWS01000009">
    <property type="protein sequence ID" value="TCO54354.1"/>
    <property type="molecule type" value="Genomic_DNA"/>
</dbReference>
<feature type="chain" id="PRO_5020945355" evidence="2">
    <location>
        <begin position="25"/>
        <end position="598"/>
    </location>
</feature>
<dbReference type="Gene3D" id="1.10.390.10">
    <property type="entry name" value="Neutral Protease Domain 2"/>
    <property type="match status" value="1"/>
</dbReference>
<dbReference type="InterPro" id="IPR014782">
    <property type="entry name" value="Peptidase_M1_dom"/>
</dbReference>
<dbReference type="InterPro" id="IPR050344">
    <property type="entry name" value="Peptidase_M1_aminopeptidases"/>
</dbReference>
<dbReference type="InterPro" id="IPR027268">
    <property type="entry name" value="Peptidase_M4/M1_CTD_sf"/>
</dbReference>
<proteinExistence type="predicted"/>
<name>A0A4R2J761_9PSEU</name>
<gene>
    <name evidence="4" type="ORF">EV192_109335</name>
</gene>
<dbReference type="RefSeq" id="WP_165960833.1">
    <property type="nucleotide sequence ID" value="NZ_SLWS01000009.1"/>
</dbReference>
<dbReference type="SUPFAM" id="SSF63737">
    <property type="entry name" value="Leukotriene A4 hydrolase N-terminal domain"/>
    <property type="match status" value="1"/>
</dbReference>
<feature type="compositionally biased region" description="Polar residues" evidence="1">
    <location>
        <begin position="169"/>
        <end position="181"/>
    </location>
</feature>
<feature type="domain" description="Peptidase M1 membrane alanine aminopeptidase" evidence="3">
    <location>
        <begin position="400"/>
        <end position="563"/>
    </location>
</feature>
<reference evidence="4 5" key="1">
    <citation type="submission" date="2019-03" db="EMBL/GenBank/DDBJ databases">
        <title>Genomic Encyclopedia of Type Strains, Phase IV (KMG-IV): sequencing the most valuable type-strain genomes for metagenomic binning, comparative biology and taxonomic classification.</title>
        <authorList>
            <person name="Goeker M."/>
        </authorList>
    </citation>
    <scope>NUCLEOTIDE SEQUENCE [LARGE SCALE GENOMIC DNA]</scope>
    <source>
        <strain evidence="4 5">DSM 45934</strain>
    </source>
</reference>
<keyword evidence="5" id="KW-1185">Reference proteome</keyword>
<evidence type="ECO:0000256" key="1">
    <source>
        <dbReference type="SAM" id="MobiDB-lite"/>
    </source>
</evidence>
<feature type="signal peptide" evidence="2">
    <location>
        <begin position="1"/>
        <end position="24"/>
    </location>
</feature>
<dbReference type="InterPro" id="IPR042097">
    <property type="entry name" value="Aminopeptidase_N-like_N_sf"/>
</dbReference>
<dbReference type="Gene3D" id="2.60.40.1730">
    <property type="entry name" value="tricorn interacting facor f3 domain"/>
    <property type="match status" value="1"/>
</dbReference>
<evidence type="ECO:0000256" key="2">
    <source>
        <dbReference type="SAM" id="SignalP"/>
    </source>
</evidence>